<dbReference type="GO" id="GO:0016052">
    <property type="term" value="P:carbohydrate catabolic process"/>
    <property type="evidence" value="ECO:0007669"/>
    <property type="project" value="InterPro"/>
</dbReference>
<dbReference type="Gene3D" id="2.60.40.1190">
    <property type="match status" value="1"/>
</dbReference>
<feature type="domain" description="Carbohydrate-binding" evidence="1">
    <location>
        <begin position="26"/>
        <end position="211"/>
    </location>
</feature>
<proteinExistence type="predicted"/>
<sequence>MELNAHRLEELEGLSLDKACDYMELHCEKHMVGCIDWPAVASYQPICAFAIAYGAKHIYVAFTTTGQDLRAINTANLSAVSQDSCVEFFMQVPGSKEYWNFEFNCIGAVNASHRETRPCPVRLNDEQIESIERYSSVGYEPFAERGGLHTWRLAVAIPFALIGIGPDTPYIMGNFYKCADKTAHPHYLSWAPIHMEKPNFHCPEFFGRINLL</sequence>
<evidence type="ECO:0000313" key="3">
    <source>
        <dbReference type="Proteomes" id="UP000483362"/>
    </source>
</evidence>
<dbReference type="GO" id="GO:0030246">
    <property type="term" value="F:carbohydrate binding"/>
    <property type="evidence" value="ECO:0007669"/>
    <property type="project" value="InterPro"/>
</dbReference>
<dbReference type="AlphaFoldDB" id="A0A6L5XEJ8"/>
<dbReference type="Pfam" id="PF16011">
    <property type="entry name" value="CBM9_2"/>
    <property type="match status" value="1"/>
</dbReference>
<dbReference type="SUPFAM" id="SSF49344">
    <property type="entry name" value="CBD9-like"/>
    <property type="match status" value="1"/>
</dbReference>
<accession>A0A6L5XEJ8</accession>
<dbReference type="InterPro" id="IPR010502">
    <property type="entry name" value="Carb-bd_dom_fam9"/>
</dbReference>
<keyword evidence="3" id="KW-1185">Reference proteome</keyword>
<evidence type="ECO:0000313" key="2">
    <source>
        <dbReference type="EMBL" id="MSS17808.1"/>
    </source>
</evidence>
<dbReference type="EMBL" id="VULT01000012">
    <property type="protein sequence ID" value="MSS17808.1"/>
    <property type="molecule type" value="Genomic_DNA"/>
</dbReference>
<organism evidence="2 3">
    <name type="scientific">Sodaliphilus pleomorphus</name>
    <dbReference type="NCBI Taxonomy" id="2606626"/>
    <lineage>
        <taxon>Bacteria</taxon>
        <taxon>Pseudomonadati</taxon>
        <taxon>Bacteroidota</taxon>
        <taxon>Bacteroidia</taxon>
        <taxon>Bacteroidales</taxon>
        <taxon>Muribaculaceae</taxon>
        <taxon>Sodaliphilus</taxon>
    </lineage>
</organism>
<reference evidence="2 3" key="1">
    <citation type="submission" date="2019-08" db="EMBL/GenBank/DDBJ databases">
        <title>In-depth cultivation of the pig gut microbiome towards novel bacterial diversity and tailored functional studies.</title>
        <authorList>
            <person name="Wylensek D."/>
            <person name="Hitch T.C.A."/>
            <person name="Clavel T."/>
        </authorList>
    </citation>
    <scope>NUCLEOTIDE SEQUENCE [LARGE SCALE GENOMIC DNA]</scope>
    <source>
        <strain evidence="2 3">Oil-RF-744-WCA-WT-10</strain>
    </source>
</reference>
<dbReference type="RefSeq" id="WP_154326483.1">
    <property type="nucleotide sequence ID" value="NZ_CP045696.1"/>
</dbReference>
<dbReference type="CDD" id="cd09620">
    <property type="entry name" value="CBM9_like_3"/>
    <property type="match status" value="1"/>
</dbReference>
<evidence type="ECO:0000259" key="1">
    <source>
        <dbReference type="Pfam" id="PF16011"/>
    </source>
</evidence>
<protein>
    <recommendedName>
        <fullName evidence="1">Carbohydrate-binding domain-containing protein</fullName>
    </recommendedName>
</protein>
<name>A0A6L5XEJ8_9BACT</name>
<dbReference type="GO" id="GO:0004553">
    <property type="term" value="F:hydrolase activity, hydrolyzing O-glycosyl compounds"/>
    <property type="evidence" value="ECO:0007669"/>
    <property type="project" value="InterPro"/>
</dbReference>
<gene>
    <name evidence="2" type="ORF">FYJ29_08590</name>
</gene>
<dbReference type="Proteomes" id="UP000483362">
    <property type="component" value="Unassembled WGS sequence"/>
</dbReference>
<comment type="caution">
    <text evidence="2">The sequence shown here is derived from an EMBL/GenBank/DDBJ whole genome shotgun (WGS) entry which is preliminary data.</text>
</comment>